<sequence>MADTTLLGAHGRLGAFPELVEGNNIELVEGREQHLAKNNSKK</sequence>
<keyword evidence="2" id="KW-1185">Reference proteome</keyword>
<protein>
    <submittedName>
        <fullName evidence="1">Uncharacterized protein</fullName>
    </submittedName>
</protein>
<proteinExistence type="predicted"/>
<evidence type="ECO:0000313" key="2">
    <source>
        <dbReference type="Proteomes" id="UP000663722"/>
    </source>
</evidence>
<organism evidence="1 2">
    <name type="scientific">Desulfonema magnum</name>
    <dbReference type="NCBI Taxonomy" id="45655"/>
    <lineage>
        <taxon>Bacteria</taxon>
        <taxon>Pseudomonadati</taxon>
        <taxon>Thermodesulfobacteriota</taxon>
        <taxon>Desulfobacteria</taxon>
        <taxon>Desulfobacterales</taxon>
        <taxon>Desulfococcaceae</taxon>
        <taxon>Desulfonema</taxon>
    </lineage>
</organism>
<dbReference type="Proteomes" id="UP000663722">
    <property type="component" value="Chromosome"/>
</dbReference>
<dbReference type="RefSeq" id="WP_276571842.1">
    <property type="nucleotide sequence ID" value="NZ_CP061800.1"/>
</dbReference>
<dbReference type="KEGG" id="dmm:dnm_008340"/>
<dbReference type="EMBL" id="CP061800">
    <property type="protein sequence ID" value="QTA84833.1"/>
    <property type="molecule type" value="Genomic_DNA"/>
</dbReference>
<gene>
    <name evidence="1" type="ORF">dnm_008340</name>
</gene>
<accession>A0A975BGF2</accession>
<dbReference type="AlphaFoldDB" id="A0A975BGF2"/>
<reference evidence="1" key="1">
    <citation type="journal article" date="2021" name="Microb. Physiol.">
        <title>Proteogenomic Insights into the Physiology of Marine, Sulfate-Reducing, Filamentous Desulfonema limicola and Desulfonema magnum.</title>
        <authorList>
            <person name="Schnaars V."/>
            <person name="Wohlbrand L."/>
            <person name="Scheve S."/>
            <person name="Hinrichs C."/>
            <person name="Reinhardt R."/>
            <person name="Rabus R."/>
        </authorList>
    </citation>
    <scope>NUCLEOTIDE SEQUENCE</scope>
    <source>
        <strain evidence="1">4be13</strain>
    </source>
</reference>
<name>A0A975BGF2_9BACT</name>
<evidence type="ECO:0000313" key="1">
    <source>
        <dbReference type="EMBL" id="QTA84833.1"/>
    </source>
</evidence>